<accession>A0ABM7FW93</accession>
<dbReference type="RefSeq" id="WP_002445076.1">
    <property type="nucleotide sequence ID" value="NZ_AP018585.1"/>
</dbReference>
<keyword evidence="1" id="KW-1133">Transmembrane helix</keyword>
<evidence type="ECO:0000256" key="1">
    <source>
        <dbReference type="SAM" id="Phobius"/>
    </source>
</evidence>
<dbReference type="Proteomes" id="UP000274772">
    <property type="component" value="Chromosome"/>
</dbReference>
<dbReference type="Pfam" id="PF04276">
    <property type="entry name" value="DUF443"/>
    <property type="match status" value="1"/>
</dbReference>
<keyword evidence="1" id="KW-0472">Membrane</keyword>
<name>A0ABM7FW93_9STAP</name>
<dbReference type="EMBL" id="AP018586">
    <property type="protein sequence ID" value="BBD93610.1"/>
    <property type="molecule type" value="Genomic_DNA"/>
</dbReference>
<keyword evidence="3" id="KW-1185">Reference proteome</keyword>
<feature type="transmembrane region" description="Helical" evidence="1">
    <location>
        <begin position="178"/>
        <end position="199"/>
    </location>
</feature>
<evidence type="ECO:0000313" key="3">
    <source>
        <dbReference type="Proteomes" id="UP000274772"/>
    </source>
</evidence>
<feature type="transmembrane region" description="Helical" evidence="1">
    <location>
        <begin position="148"/>
        <end position="172"/>
    </location>
</feature>
<dbReference type="GeneID" id="97128444"/>
<dbReference type="NCBIfam" id="TIGR01218">
    <property type="entry name" value="Gpos_tandem_5TM"/>
    <property type="match status" value="1"/>
</dbReference>
<evidence type="ECO:0000313" key="2">
    <source>
        <dbReference type="EMBL" id="BBD93610.1"/>
    </source>
</evidence>
<reference evidence="2 3" key="1">
    <citation type="submission" date="2018-05" db="EMBL/GenBank/DDBJ databases">
        <title>Complete genome sequencing of three human clinical isolates of Staphylococcus caprae reveals virulence factors similar to those of S. epidermidis and S. capitis.</title>
        <authorList>
            <person name="Watanabe S."/>
            <person name="Cui L."/>
        </authorList>
    </citation>
    <scope>NUCLEOTIDE SEQUENCE [LARGE SCALE GENOMIC DNA]</scope>
    <source>
        <strain evidence="2 3">JMUB590</strain>
    </source>
</reference>
<organism evidence="2 3">
    <name type="scientific">Staphylococcus caprae</name>
    <dbReference type="NCBI Taxonomy" id="29380"/>
    <lineage>
        <taxon>Bacteria</taxon>
        <taxon>Bacillati</taxon>
        <taxon>Bacillota</taxon>
        <taxon>Bacilli</taxon>
        <taxon>Bacillales</taxon>
        <taxon>Staphylococcaceae</taxon>
        <taxon>Staphylococcus</taxon>
    </lineage>
</organism>
<sequence>MVQGTIQSIGESNRYKLIIYSGSFYILDIEKNIFTYFFPFINYLFPRYLREIDQTTAERLMTKQKSEVKKSNYVFPICLSIIISTLLRTVVHQFDISVNSIFLLFSVITSISSVLLLRLWLSYFNNKHIEIKYSNHKIKALLIPPRKYIFKSIGIFCYFSILYCLGMYAFIVSNKFNLLILIAGMILLFIITLTNYFLYPMEEENVEIHEIKSSVTKSLK</sequence>
<evidence type="ECO:0008006" key="4">
    <source>
        <dbReference type="Google" id="ProtNLM"/>
    </source>
</evidence>
<proteinExistence type="predicted"/>
<dbReference type="InterPro" id="IPR005915">
    <property type="entry name" value="Tandem_5TM"/>
</dbReference>
<keyword evidence="1" id="KW-0812">Transmembrane</keyword>
<protein>
    <recommendedName>
        <fullName evidence="4">Tandem five-TM protein</fullName>
    </recommendedName>
</protein>
<feature type="transmembrane region" description="Helical" evidence="1">
    <location>
        <begin position="73"/>
        <end position="94"/>
    </location>
</feature>
<gene>
    <name evidence="2" type="ORF">JMUB590_2573</name>
</gene>
<feature type="transmembrane region" description="Helical" evidence="1">
    <location>
        <begin position="100"/>
        <end position="121"/>
    </location>
</feature>